<protein>
    <submittedName>
        <fullName evidence="2">Uncharacterized protein</fullName>
    </submittedName>
</protein>
<accession>A0A9N9LH21</accession>
<organism evidence="2 3">
    <name type="scientific">Hymenoscyphus albidus</name>
    <dbReference type="NCBI Taxonomy" id="595503"/>
    <lineage>
        <taxon>Eukaryota</taxon>
        <taxon>Fungi</taxon>
        <taxon>Dikarya</taxon>
        <taxon>Ascomycota</taxon>
        <taxon>Pezizomycotina</taxon>
        <taxon>Leotiomycetes</taxon>
        <taxon>Helotiales</taxon>
        <taxon>Helotiaceae</taxon>
        <taxon>Hymenoscyphus</taxon>
    </lineage>
</organism>
<feature type="compositionally biased region" description="Low complexity" evidence="1">
    <location>
        <begin position="16"/>
        <end position="37"/>
    </location>
</feature>
<dbReference type="OrthoDB" id="10401711at2759"/>
<feature type="region of interest" description="Disordered" evidence="1">
    <location>
        <begin position="1"/>
        <end position="136"/>
    </location>
</feature>
<sequence>MPGNSKKPKQVRFGVTTTIYPPSSRTPSPSIPSRPSTPKNPETTDSRPNKSGYAPEGSPPQRESFHPGVPKNHPKTVPNESPISQGQRADSSNWDDSHNTSGMATTCGNTSRLNITDPAATSIQGNGASSPWSSSQNVIDLGVNNVAKAASVEESPEVHKDYLAKLSDPFNVKWKLEE</sequence>
<dbReference type="Proteomes" id="UP000701801">
    <property type="component" value="Unassembled WGS sequence"/>
</dbReference>
<dbReference type="EMBL" id="CAJVRM010000083">
    <property type="protein sequence ID" value="CAG8973898.1"/>
    <property type="molecule type" value="Genomic_DNA"/>
</dbReference>
<gene>
    <name evidence="2" type="ORF">HYALB_00003676</name>
</gene>
<comment type="caution">
    <text evidence="2">The sequence shown here is derived from an EMBL/GenBank/DDBJ whole genome shotgun (WGS) entry which is preliminary data.</text>
</comment>
<keyword evidence="3" id="KW-1185">Reference proteome</keyword>
<dbReference type="AlphaFoldDB" id="A0A9N9LH21"/>
<evidence type="ECO:0000313" key="3">
    <source>
        <dbReference type="Proteomes" id="UP000701801"/>
    </source>
</evidence>
<reference evidence="2" key="1">
    <citation type="submission" date="2021-07" db="EMBL/GenBank/DDBJ databases">
        <authorList>
            <person name="Durling M."/>
        </authorList>
    </citation>
    <scope>NUCLEOTIDE SEQUENCE</scope>
</reference>
<evidence type="ECO:0000256" key="1">
    <source>
        <dbReference type="SAM" id="MobiDB-lite"/>
    </source>
</evidence>
<evidence type="ECO:0000313" key="2">
    <source>
        <dbReference type="EMBL" id="CAG8973898.1"/>
    </source>
</evidence>
<feature type="compositionally biased region" description="Polar residues" evidence="1">
    <location>
        <begin position="78"/>
        <end position="136"/>
    </location>
</feature>
<feature type="compositionally biased region" description="Basic residues" evidence="1">
    <location>
        <begin position="1"/>
        <end position="10"/>
    </location>
</feature>
<name>A0A9N9LH21_9HELO</name>
<proteinExistence type="predicted"/>